<protein>
    <recommendedName>
        <fullName evidence="3">Bacterial type II secretion system protein G</fullName>
    </recommendedName>
</protein>
<comment type="caution">
    <text evidence="1">The sequence shown here is derived from an EMBL/GenBank/DDBJ whole genome shotgun (WGS) entry which is preliminary data.</text>
</comment>
<dbReference type="SUPFAM" id="SSF54523">
    <property type="entry name" value="Pili subunits"/>
    <property type="match status" value="1"/>
</dbReference>
<evidence type="ECO:0008006" key="3">
    <source>
        <dbReference type="Google" id="ProtNLM"/>
    </source>
</evidence>
<dbReference type="Proteomes" id="UP000318478">
    <property type="component" value="Unassembled WGS sequence"/>
</dbReference>
<reference evidence="1 2" key="1">
    <citation type="submission" date="2019-02" db="EMBL/GenBank/DDBJ databases">
        <title>Deep-cultivation of Planctomycetes and their phenomic and genomic characterization uncovers novel biology.</title>
        <authorList>
            <person name="Wiegand S."/>
            <person name="Jogler M."/>
            <person name="Boedeker C."/>
            <person name="Pinto D."/>
            <person name="Vollmers J."/>
            <person name="Rivas-Marin E."/>
            <person name="Kohn T."/>
            <person name="Peeters S.H."/>
            <person name="Heuer A."/>
            <person name="Rast P."/>
            <person name="Oberbeckmann S."/>
            <person name="Bunk B."/>
            <person name="Jeske O."/>
            <person name="Meyerdierks A."/>
            <person name="Storesund J.E."/>
            <person name="Kallscheuer N."/>
            <person name="Luecker S."/>
            <person name="Lage O.M."/>
            <person name="Pohl T."/>
            <person name="Merkel B.J."/>
            <person name="Hornburger P."/>
            <person name="Mueller R.-W."/>
            <person name="Bruemmer F."/>
            <person name="Labrenz M."/>
            <person name="Spormann A.M."/>
            <person name="Op Den Camp H."/>
            <person name="Overmann J."/>
            <person name="Amann R."/>
            <person name="Jetten M.S.M."/>
            <person name="Mascher T."/>
            <person name="Medema M.H."/>
            <person name="Devos D.P."/>
            <person name="Kaster A.-K."/>
            <person name="Ovreas L."/>
            <person name="Rohde M."/>
            <person name="Galperin M.Y."/>
            <person name="Jogler C."/>
        </authorList>
    </citation>
    <scope>NUCLEOTIDE SEQUENCE [LARGE SCALE GENOMIC DNA]</scope>
    <source>
        <strain evidence="1 2">Pla123a</strain>
    </source>
</reference>
<name>A0A5C5ZDQ4_9BACT</name>
<evidence type="ECO:0000313" key="1">
    <source>
        <dbReference type="EMBL" id="TWT85474.1"/>
    </source>
</evidence>
<dbReference type="InterPro" id="IPR045584">
    <property type="entry name" value="Pilin-like"/>
</dbReference>
<dbReference type="RefSeq" id="WP_146583733.1">
    <property type="nucleotide sequence ID" value="NZ_SJPO01000001.1"/>
</dbReference>
<organism evidence="1 2">
    <name type="scientific">Posidoniimonas polymericola</name>
    <dbReference type="NCBI Taxonomy" id="2528002"/>
    <lineage>
        <taxon>Bacteria</taxon>
        <taxon>Pseudomonadati</taxon>
        <taxon>Planctomycetota</taxon>
        <taxon>Planctomycetia</taxon>
        <taxon>Pirellulales</taxon>
        <taxon>Lacipirellulaceae</taxon>
        <taxon>Posidoniimonas</taxon>
    </lineage>
</organism>
<keyword evidence="2" id="KW-1185">Reference proteome</keyword>
<proteinExistence type="predicted"/>
<dbReference type="OrthoDB" id="223245at2"/>
<sequence length="575" mass="63340">MLRHWKKVLSGLMLIFTVWIAFQLAPISTPIVVSRETTYLTEPLAEDGLPDYSGALLAELREGVTPENNGGIQYLQAMWPAGLEPEDQQVICDELGMAVPETNGMVSPEASDELRVSVAATLLPQAEPDAPWESQEQADQRAERLITQLSHQPWTADDAPLVAEHIEQHSAEYGLLHEGLAKPKFYIPSPSLLVAPDETWIAMLLPTVQNSRDATRCLAARANLRTGEGDLEGAWSDLRAMYALSARLKSTTLVEELVSIAIEGVANRLIVHLLNHPELSRELAQQILDDLSTWPQRDGMLHAIDKGERQMFITSVLSMARIRGALEMQDLGADFKLPPAAATRVNWNATLRFAAPWYDRLVEAASMEDWEARTKAIDLWSTELMAMSDEVATLSTAVSILSRSGRGHSIGKIMTLLMLPAVESVFTAEDRRNVERKLMPIAAALALYRVEHGGYPESLDALTPGLLPETPTDLFHHAPFAYRRTGRGYLLYSLGPNGWDDGGSHELNDVFRGYAVRTDTDQEDQTIRALLDTPPEVSAGVDPEVSLDYLIPTGADDHAIRMPPVVFPLPQPAGS</sequence>
<evidence type="ECO:0000313" key="2">
    <source>
        <dbReference type="Proteomes" id="UP000318478"/>
    </source>
</evidence>
<dbReference type="AlphaFoldDB" id="A0A5C5ZDQ4"/>
<gene>
    <name evidence="1" type="ORF">Pla123a_02810</name>
</gene>
<accession>A0A5C5ZDQ4</accession>
<dbReference type="Gene3D" id="3.30.700.10">
    <property type="entry name" value="Glycoprotein, Type 4 Pilin"/>
    <property type="match status" value="1"/>
</dbReference>
<dbReference type="EMBL" id="SJPO01000001">
    <property type="protein sequence ID" value="TWT85474.1"/>
    <property type="molecule type" value="Genomic_DNA"/>
</dbReference>